<proteinExistence type="predicted"/>
<evidence type="ECO:0000313" key="2">
    <source>
        <dbReference type="Proteomes" id="UP000014974"/>
    </source>
</evidence>
<protein>
    <submittedName>
        <fullName evidence="1">Uncharacterized protein</fullName>
    </submittedName>
</protein>
<organism evidence="1 2">
    <name type="scientific">Cyclobacterium qasimii M12-11B</name>
    <dbReference type="NCBI Taxonomy" id="641524"/>
    <lineage>
        <taxon>Bacteria</taxon>
        <taxon>Pseudomonadati</taxon>
        <taxon>Bacteroidota</taxon>
        <taxon>Cytophagia</taxon>
        <taxon>Cytophagales</taxon>
        <taxon>Cyclobacteriaceae</taxon>
        <taxon>Cyclobacterium</taxon>
    </lineage>
</organism>
<reference evidence="1 2" key="1">
    <citation type="journal article" date="2013" name="Genome Announc.">
        <title>Draft Genome Sequence of Cyclobacterium qasimii Strain M12-11BT, Isolated from Arctic Marine Sediment.</title>
        <authorList>
            <person name="Shivaji S."/>
            <person name="Ara S."/>
            <person name="Singh A."/>
            <person name="Kumar Pinnaka A."/>
        </authorList>
    </citation>
    <scope>NUCLEOTIDE SEQUENCE [LARGE SCALE GENOMIC DNA]</scope>
    <source>
        <strain evidence="1 2">M12-11B</strain>
    </source>
</reference>
<gene>
    <name evidence="1" type="ORF">ADICYQ_0868</name>
</gene>
<evidence type="ECO:0000313" key="1">
    <source>
        <dbReference type="EMBL" id="EPR70872.1"/>
    </source>
</evidence>
<dbReference type="EMBL" id="ATNM01000035">
    <property type="protein sequence ID" value="EPR70872.1"/>
    <property type="molecule type" value="Genomic_DNA"/>
</dbReference>
<name>S7VNB8_9BACT</name>
<dbReference type="Proteomes" id="UP000014974">
    <property type="component" value="Unassembled WGS sequence"/>
</dbReference>
<sequence>MQHAFSKIQLSEVPFEVQHKLPLLPPANMLKTTKSILLFQNFLSVFFLKTP</sequence>
<dbReference type="AlphaFoldDB" id="S7VNB8"/>
<comment type="caution">
    <text evidence="1">The sequence shown here is derived from an EMBL/GenBank/DDBJ whole genome shotgun (WGS) entry which is preliminary data.</text>
</comment>
<accession>S7VNB8</accession>